<dbReference type="GO" id="GO:0005634">
    <property type="term" value="C:nucleus"/>
    <property type="evidence" value="ECO:0007669"/>
    <property type="project" value="InterPro"/>
</dbReference>
<protein>
    <recommendedName>
        <fullName evidence="2">Iroquois-class homeodomain protein domain-containing protein</fullName>
    </recommendedName>
</protein>
<proteinExistence type="predicted"/>
<name>T1GPZ1_MEGSC</name>
<dbReference type="SMART" id="SM00548">
    <property type="entry name" value="IRO"/>
    <property type="match status" value="1"/>
</dbReference>
<dbReference type="STRING" id="36166.T1GPZ1"/>
<dbReference type="EMBL" id="CAQQ02392134">
    <property type="status" value="NOT_ANNOTATED_CDS"/>
    <property type="molecule type" value="Genomic_DNA"/>
</dbReference>
<keyword evidence="4" id="KW-1185">Reference proteome</keyword>
<organism evidence="3 4">
    <name type="scientific">Megaselia scalaris</name>
    <name type="common">Humpbacked fly</name>
    <name type="synonym">Phora scalaris</name>
    <dbReference type="NCBI Taxonomy" id="36166"/>
    <lineage>
        <taxon>Eukaryota</taxon>
        <taxon>Metazoa</taxon>
        <taxon>Ecdysozoa</taxon>
        <taxon>Arthropoda</taxon>
        <taxon>Hexapoda</taxon>
        <taxon>Insecta</taxon>
        <taxon>Pterygota</taxon>
        <taxon>Neoptera</taxon>
        <taxon>Endopterygota</taxon>
        <taxon>Diptera</taxon>
        <taxon>Brachycera</taxon>
        <taxon>Muscomorpha</taxon>
        <taxon>Platypezoidea</taxon>
        <taxon>Phoridae</taxon>
        <taxon>Megaseliini</taxon>
        <taxon>Megaselia</taxon>
    </lineage>
</organism>
<feature type="domain" description="Iroquois-class homeodomain protein" evidence="2">
    <location>
        <begin position="98"/>
        <end position="115"/>
    </location>
</feature>
<evidence type="ECO:0000256" key="1">
    <source>
        <dbReference type="SAM" id="MobiDB-lite"/>
    </source>
</evidence>
<dbReference type="OMA" id="TTHINMD"/>
<reference evidence="3" key="2">
    <citation type="submission" date="2015-06" db="UniProtKB">
        <authorList>
            <consortium name="EnsemblMetazoa"/>
        </authorList>
    </citation>
    <scope>IDENTIFICATION</scope>
</reference>
<dbReference type="InterPro" id="IPR003893">
    <property type="entry name" value="Iroquois_homeo"/>
</dbReference>
<feature type="region of interest" description="Disordered" evidence="1">
    <location>
        <begin position="1"/>
        <end position="73"/>
    </location>
</feature>
<dbReference type="HOGENOM" id="CLU_1002169_0_0_1"/>
<dbReference type="GO" id="GO:0003677">
    <property type="term" value="F:DNA binding"/>
    <property type="evidence" value="ECO:0007669"/>
    <property type="project" value="InterPro"/>
</dbReference>
<feature type="compositionally biased region" description="Polar residues" evidence="1">
    <location>
        <begin position="18"/>
        <end position="28"/>
    </location>
</feature>
<accession>T1GPZ1</accession>
<dbReference type="Proteomes" id="UP000015102">
    <property type="component" value="Unassembled WGS sequence"/>
</dbReference>
<dbReference type="EnsemblMetazoa" id="MESCA005687-RA">
    <property type="protein sequence ID" value="MESCA005687-PA"/>
    <property type="gene ID" value="MESCA005687"/>
</dbReference>
<evidence type="ECO:0000313" key="4">
    <source>
        <dbReference type="Proteomes" id="UP000015102"/>
    </source>
</evidence>
<evidence type="ECO:0000259" key="2">
    <source>
        <dbReference type="SMART" id="SM00548"/>
    </source>
</evidence>
<dbReference type="AlphaFoldDB" id="T1GPZ1"/>
<evidence type="ECO:0000313" key="3">
    <source>
        <dbReference type="EnsemblMetazoa" id="MESCA005687-PA"/>
    </source>
</evidence>
<feature type="region of interest" description="Disordered" evidence="1">
    <location>
        <begin position="251"/>
        <end position="278"/>
    </location>
</feature>
<feature type="compositionally biased region" description="Polar residues" evidence="1">
    <location>
        <begin position="251"/>
        <end position="262"/>
    </location>
</feature>
<dbReference type="GO" id="GO:0006355">
    <property type="term" value="P:regulation of DNA-templated transcription"/>
    <property type="evidence" value="ECO:0007669"/>
    <property type="project" value="InterPro"/>
</dbReference>
<feature type="compositionally biased region" description="Acidic residues" evidence="1">
    <location>
        <begin position="37"/>
        <end position="47"/>
    </location>
</feature>
<sequence>MPVGVDASSPHGPHVKITESNQNTSLLESNIIKDELQKDEDDDDSEYQSDRKLSQHPAYQHHPQHHHLYHNYGPYSGIRDEILNGPKNQISSDCGVPIPATKPKIWSLADTAACKTPPPHYLQNPQHHQAWMENYPLQTDYMDGPQVQLPPHQHLQQSDQQELMNYQGFREELTTQVNLMDNIHQQPPTTTHINMDPHNMSTQDYQQQQQMGFPEIQTDTPPQTPPNMKLPSVAANLISDTHPMTDTFNRLQNYSNTTSPSSSEDDLFFSQGNYVSPV</sequence>
<reference evidence="4" key="1">
    <citation type="submission" date="2013-02" db="EMBL/GenBank/DDBJ databases">
        <authorList>
            <person name="Hughes D."/>
        </authorList>
    </citation>
    <scope>NUCLEOTIDE SEQUENCE</scope>
    <source>
        <strain>Durham</strain>
        <strain evidence="4">NC isolate 2 -- Noor lab</strain>
    </source>
</reference>